<evidence type="ECO:0000256" key="3">
    <source>
        <dbReference type="ARBA" id="ARBA00023163"/>
    </source>
</evidence>
<gene>
    <name evidence="5" type="ORF">C7R54_15885</name>
</gene>
<dbReference type="PROSITE" id="PS50949">
    <property type="entry name" value="HTH_GNTR"/>
    <property type="match status" value="1"/>
</dbReference>
<dbReference type="InterPro" id="IPR036388">
    <property type="entry name" value="WH-like_DNA-bd_sf"/>
</dbReference>
<dbReference type="SUPFAM" id="SSF46785">
    <property type="entry name" value="Winged helix' DNA-binding domain"/>
    <property type="match status" value="1"/>
</dbReference>
<dbReference type="Gene3D" id="1.10.10.10">
    <property type="entry name" value="Winged helix-like DNA-binding domain superfamily/Winged helix DNA-binding domain"/>
    <property type="match status" value="1"/>
</dbReference>
<dbReference type="SMART" id="SM00895">
    <property type="entry name" value="FCD"/>
    <property type="match status" value="1"/>
</dbReference>
<keyword evidence="2" id="KW-0238">DNA-binding</keyword>
<accession>A0A4Q1HIK2</accession>
<dbReference type="AlphaFoldDB" id="A0A4Q1HIK2"/>
<comment type="caution">
    <text evidence="5">The sequence shown here is derived from an EMBL/GenBank/DDBJ whole genome shotgun (WGS) entry which is preliminary data.</text>
</comment>
<keyword evidence="6" id="KW-1185">Reference proteome</keyword>
<dbReference type="Gene3D" id="1.20.120.530">
    <property type="entry name" value="GntR ligand-binding domain-like"/>
    <property type="match status" value="1"/>
</dbReference>
<keyword evidence="1" id="KW-0805">Transcription regulation</keyword>
<dbReference type="CDD" id="cd07377">
    <property type="entry name" value="WHTH_GntR"/>
    <property type="match status" value="1"/>
</dbReference>
<organism evidence="5 6">
    <name type="scientific">Achromobacter aloeverae</name>
    <dbReference type="NCBI Taxonomy" id="1750518"/>
    <lineage>
        <taxon>Bacteria</taxon>
        <taxon>Pseudomonadati</taxon>
        <taxon>Pseudomonadota</taxon>
        <taxon>Betaproteobacteria</taxon>
        <taxon>Burkholderiales</taxon>
        <taxon>Alcaligenaceae</taxon>
        <taxon>Achromobacter</taxon>
    </lineage>
</organism>
<evidence type="ECO:0000259" key="4">
    <source>
        <dbReference type="PROSITE" id="PS50949"/>
    </source>
</evidence>
<dbReference type="InterPro" id="IPR036390">
    <property type="entry name" value="WH_DNA-bd_sf"/>
</dbReference>
<dbReference type="InterPro" id="IPR000524">
    <property type="entry name" value="Tscrpt_reg_HTH_GntR"/>
</dbReference>
<dbReference type="GO" id="GO:0003677">
    <property type="term" value="F:DNA binding"/>
    <property type="evidence" value="ECO:0007669"/>
    <property type="project" value="UniProtKB-KW"/>
</dbReference>
<dbReference type="GO" id="GO:0003700">
    <property type="term" value="F:DNA-binding transcription factor activity"/>
    <property type="evidence" value="ECO:0007669"/>
    <property type="project" value="InterPro"/>
</dbReference>
<dbReference type="PANTHER" id="PTHR43537">
    <property type="entry name" value="TRANSCRIPTIONAL REGULATOR, GNTR FAMILY"/>
    <property type="match status" value="1"/>
</dbReference>
<dbReference type="Proteomes" id="UP000290849">
    <property type="component" value="Unassembled WGS sequence"/>
</dbReference>
<dbReference type="PANTHER" id="PTHR43537:SF45">
    <property type="entry name" value="GNTR FAMILY REGULATORY PROTEIN"/>
    <property type="match status" value="1"/>
</dbReference>
<dbReference type="EMBL" id="PYAL01000004">
    <property type="protein sequence ID" value="RXN88054.1"/>
    <property type="molecule type" value="Genomic_DNA"/>
</dbReference>
<dbReference type="SMART" id="SM00345">
    <property type="entry name" value="HTH_GNTR"/>
    <property type="match status" value="1"/>
</dbReference>
<dbReference type="PRINTS" id="PR00035">
    <property type="entry name" value="HTHGNTR"/>
</dbReference>
<dbReference type="RefSeq" id="WP_129151420.1">
    <property type="nucleotide sequence ID" value="NZ_JBHSDO010000011.1"/>
</dbReference>
<evidence type="ECO:0000313" key="5">
    <source>
        <dbReference type="EMBL" id="RXN88054.1"/>
    </source>
</evidence>
<evidence type="ECO:0000256" key="2">
    <source>
        <dbReference type="ARBA" id="ARBA00023125"/>
    </source>
</evidence>
<name>A0A4Q1HIK2_9BURK</name>
<sequence>MVTAVPIDREILADNIAASVYAAVRAKAVSHAFLPGERLNEGELARELNVSRTPLREALYRLTTEGFLRNVAGKGFFFRNLDPKELFSLYELRTALEVAATQLAIERASDEQIHALAEVVREEGAGEACTQKELIAQDERFHTHLVALAGNLEMSRVLDNINARIQFVRWMDIGATTRKAAHHDHNKIVAVLARRDFDTCCALLKKHIERRQDEIVAAAHARVGQLYTERAARAQA</sequence>
<dbReference type="OrthoDB" id="8680857at2"/>
<evidence type="ECO:0000313" key="6">
    <source>
        <dbReference type="Proteomes" id="UP000290849"/>
    </source>
</evidence>
<keyword evidence="3" id="KW-0804">Transcription</keyword>
<reference evidence="5 6" key="1">
    <citation type="journal article" date="2017" name="Int. J. Syst. Evol. Microbiol.">
        <title>Achromobacter aloeverae sp. nov., isolated from the root of Aloe vera (L.) Burm.f.</title>
        <authorList>
            <person name="Kuncharoen N."/>
            <person name="Muramatsu Y."/>
            <person name="Shibata C."/>
            <person name="Kamakura Y."/>
            <person name="Nakagawa Y."/>
            <person name="Tanasupawat S."/>
        </authorList>
    </citation>
    <scope>NUCLEOTIDE SEQUENCE [LARGE SCALE GENOMIC DNA]</scope>
    <source>
        <strain evidence="5 6">AVA-1</strain>
    </source>
</reference>
<dbReference type="Pfam" id="PF00392">
    <property type="entry name" value="GntR"/>
    <property type="match status" value="1"/>
</dbReference>
<proteinExistence type="predicted"/>
<dbReference type="InterPro" id="IPR008920">
    <property type="entry name" value="TF_FadR/GntR_C"/>
</dbReference>
<protein>
    <submittedName>
        <fullName evidence="5">GntR family transcriptional regulator</fullName>
    </submittedName>
</protein>
<dbReference type="InterPro" id="IPR011711">
    <property type="entry name" value="GntR_C"/>
</dbReference>
<dbReference type="SUPFAM" id="SSF48008">
    <property type="entry name" value="GntR ligand-binding domain-like"/>
    <property type="match status" value="1"/>
</dbReference>
<evidence type="ECO:0000256" key="1">
    <source>
        <dbReference type="ARBA" id="ARBA00023015"/>
    </source>
</evidence>
<feature type="domain" description="HTH gntR-type" evidence="4">
    <location>
        <begin position="14"/>
        <end position="81"/>
    </location>
</feature>
<dbReference type="Pfam" id="PF07729">
    <property type="entry name" value="FCD"/>
    <property type="match status" value="1"/>
</dbReference>